<dbReference type="RefSeq" id="WP_124899679.1">
    <property type="nucleotide sequence ID" value="NZ_RQTJ01000019.1"/>
</dbReference>
<accession>A0A3P1AXX9</accession>
<dbReference type="AlphaFoldDB" id="A0A3P1AXX9"/>
<keyword evidence="4" id="KW-1185">Reference proteome</keyword>
<dbReference type="Gene3D" id="1.10.8.730">
    <property type="match status" value="1"/>
</dbReference>
<feature type="coiled-coil region" evidence="1">
    <location>
        <begin position="268"/>
        <end position="295"/>
    </location>
</feature>
<proteinExistence type="predicted"/>
<keyword evidence="1" id="KW-0175">Coiled coil</keyword>
<dbReference type="Pfam" id="PF19044">
    <property type="entry name" value="P-loop_TraG"/>
    <property type="match status" value="1"/>
</dbReference>
<dbReference type="Proteomes" id="UP000268372">
    <property type="component" value="Unassembled WGS sequence"/>
</dbReference>
<dbReference type="EMBL" id="RQTJ01000019">
    <property type="protein sequence ID" value="RRA93919.1"/>
    <property type="molecule type" value="Genomic_DNA"/>
</dbReference>
<dbReference type="InterPro" id="IPR027417">
    <property type="entry name" value="P-loop_NTPase"/>
</dbReference>
<evidence type="ECO:0000313" key="3">
    <source>
        <dbReference type="EMBL" id="RRA93919.1"/>
    </source>
</evidence>
<sequence length="812" mass="95627">MKNYQTKYRNTNDTTLAIDQNKIWAANGVFAMAYHIDLPEKYSLGEDDLEAMNDFWHKAFKYLPTNTIICKQDMYAQRNLSTHAWSDTNFLQRSTKSYFNNRPYLEHSCNLFFVQSSIDTFFNDKIQNPFKRLTKKKFTQYDDKIRSFIDAVENTVSFLINQKLNSGNAFCIQPFTFEETMAYEDFFFNGFTNDVITDRIFEKDHIQIGDKFLATVCINDEKQMPDAINSYKLDKDFSTANYKFYQSNGDIFGFDLNFDHVYNQIIFIDDSKKHTRDLEKRNEQLEKSQRFSNENKIGFDQTKLIIEDVINERDHVQIIRGHNNIIAMASNMEDLKMRSNQIIQKCRELDIKAYLPISNYLNATFNYSFPLFAQYFSNRQTYRANLDLAVSLFNNTTNYKSDKEGILFNSRFNSNIPVRVDTWDENKKYMNARNFFIVAPTGYGKSFLANHIFRNFNEQNNSKTVIIDLGGSYKKLSALYSDTAYITYQEGQSLGINPFLIEGEITSKKIEELTLFVQTHYRRDSVPSQKESTALKKIIEHYYLTKSRNNDTYFSFLNFVDFVENSKDNLLSTLEIDTDYFDLREFLFLLSDFRKNGLYEFLYREDEDTIIQSLADKRIIVFELDEIKDNELLLTIMLQLIGITIEDIIWKDKSTRGYIFFDEFAKQLKFDGILNKVEYFFQAVRKQNSAIGIVLQSITQLPENTTARSIIENTQMLYVLNAKDYREIQKRFHLSDHAYNQLVSIQSNFSAEQPYSEVFIMRGNVHGVYRLETPQEVFWAYQTEGSKNQELMNYYQEYGDMEKAIAKMISNK</sequence>
<protein>
    <submittedName>
        <fullName evidence="3">TraG family conjugative transposon ATPase</fullName>
    </submittedName>
</protein>
<comment type="caution">
    <text evidence="3">The sequence shown here is derived from an EMBL/GenBank/DDBJ whole genome shotgun (WGS) entry which is preliminary data.</text>
</comment>
<dbReference type="InterPro" id="IPR022509">
    <property type="entry name" value="Conjugation_ATPase_TraG"/>
</dbReference>
<dbReference type="InterPro" id="IPR053155">
    <property type="entry name" value="F-pilin_assembly_TraC"/>
</dbReference>
<dbReference type="OrthoDB" id="596266at2"/>
<dbReference type="SUPFAM" id="SSF52540">
    <property type="entry name" value="P-loop containing nucleoside triphosphate hydrolases"/>
    <property type="match status" value="1"/>
</dbReference>
<dbReference type="InterPro" id="IPR043964">
    <property type="entry name" value="P-loop_TraG"/>
</dbReference>
<name>A0A3P1AXX9_9FLAO</name>
<dbReference type="Gene3D" id="3.40.50.300">
    <property type="entry name" value="P-loop containing nucleotide triphosphate hydrolases"/>
    <property type="match status" value="1"/>
</dbReference>
<dbReference type="NCBIfam" id="TIGR03783">
    <property type="entry name" value="Bac_Flav_CT_G"/>
    <property type="match status" value="1"/>
</dbReference>
<evidence type="ECO:0000313" key="4">
    <source>
        <dbReference type="Proteomes" id="UP000268372"/>
    </source>
</evidence>
<feature type="domain" description="TraG P-loop" evidence="2">
    <location>
        <begin position="406"/>
        <end position="810"/>
    </location>
</feature>
<gene>
    <name evidence="3" type="primary">traG</name>
    <name evidence="3" type="ORF">EG242_09635</name>
</gene>
<reference evidence="3 4" key="1">
    <citation type="submission" date="2018-11" db="EMBL/GenBank/DDBJ databases">
        <title>Flavobacterium sp. nov., YIM 102796 draft genome.</title>
        <authorList>
            <person name="Li G."/>
            <person name="Jiang Y."/>
        </authorList>
    </citation>
    <scope>NUCLEOTIDE SEQUENCE [LARGE SCALE GENOMIC DNA]</scope>
    <source>
        <strain evidence="3 4">YIM 102796</strain>
    </source>
</reference>
<dbReference type="PANTHER" id="PTHR38467">
    <property type="match status" value="1"/>
</dbReference>
<dbReference type="PANTHER" id="PTHR38467:SF1">
    <property type="entry name" value="CONJUGATIVE TRANSFER: ASSEMBLY"/>
    <property type="match status" value="1"/>
</dbReference>
<evidence type="ECO:0000259" key="2">
    <source>
        <dbReference type="Pfam" id="PF19044"/>
    </source>
</evidence>
<organism evidence="3 4">
    <name type="scientific">Paenimyroides viscosum</name>
    <dbReference type="NCBI Taxonomy" id="2488729"/>
    <lineage>
        <taxon>Bacteria</taxon>
        <taxon>Pseudomonadati</taxon>
        <taxon>Bacteroidota</taxon>
        <taxon>Flavobacteriia</taxon>
        <taxon>Flavobacteriales</taxon>
        <taxon>Flavobacteriaceae</taxon>
        <taxon>Paenimyroides</taxon>
    </lineage>
</organism>
<evidence type="ECO:0000256" key="1">
    <source>
        <dbReference type="SAM" id="Coils"/>
    </source>
</evidence>